<proteinExistence type="predicted"/>
<sequence length="86" mass="10103">MNLLQVYIKQKFGSIKEFAKGMNMSFPTALRYMRNPKELSISHAIQLSKITGDELKDVVEVIIWDFDNIKIMNKILEEDDKQINRK</sequence>
<protein>
    <submittedName>
        <fullName evidence="1">Uncharacterized protein</fullName>
    </submittedName>
</protein>
<gene>
    <name evidence="1" type="ORF">UFOVP386_2</name>
</gene>
<reference evidence="1" key="1">
    <citation type="submission" date="2020-05" db="EMBL/GenBank/DDBJ databases">
        <authorList>
            <person name="Chiriac C."/>
            <person name="Salcher M."/>
            <person name="Ghai R."/>
            <person name="Kavagutti S V."/>
        </authorList>
    </citation>
    <scope>NUCLEOTIDE SEQUENCE</scope>
</reference>
<dbReference type="EMBL" id="LR798330">
    <property type="protein sequence ID" value="CAB5223780.1"/>
    <property type="molecule type" value="Genomic_DNA"/>
</dbReference>
<accession>A0A6J7X8U0</accession>
<evidence type="ECO:0000313" key="1">
    <source>
        <dbReference type="EMBL" id="CAB5223780.1"/>
    </source>
</evidence>
<name>A0A6J7X8U0_9CAUD</name>
<organism evidence="1">
    <name type="scientific">uncultured Caudovirales phage</name>
    <dbReference type="NCBI Taxonomy" id="2100421"/>
    <lineage>
        <taxon>Viruses</taxon>
        <taxon>Duplodnaviria</taxon>
        <taxon>Heunggongvirae</taxon>
        <taxon>Uroviricota</taxon>
        <taxon>Caudoviricetes</taxon>
        <taxon>Peduoviridae</taxon>
        <taxon>Maltschvirus</taxon>
        <taxon>Maltschvirus maltsch</taxon>
    </lineage>
</organism>